<reference evidence="5" key="1">
    <citation type="submission" date="2022-07" db="EMBL/GenBank/DDBJ databases">
        <authorList>
            <person name="Macas J."/>
            <person name="Novak P."/>
            <person name="Neumann P."/>
        </authorList>
    </citation>
    <scope>NUCLEOTIDE SEQUENCE</scope>
</reference>
<dbReference type="EMBL" id="CAMAPF010000088">
    <property type="protein sequence ID" value="CAH9096796.1"/>
    <property type="molecule type" value="Genomic_DNA"/>
</dbReference>
<dbReference type="PANTHER" id="PTHR47165">
    <property type="entry name" value="OS03G0429900 PROTEIN"/>
    <property type="match status" value="1"/>
</dbReference>
<keyword evidence="6" id="KW-1185">Reference proteome</keyword>
<evidence type="ECO:0000313" key="5">
    <source>
        <dbReference type="EMBL" id="CAH9138042.1"/>
    </source>
</evidence>
<feature type="domain" description="Replication protein A 70 kDa DNA-binding subunit B/D first OB fold" evidence="2">
    <location>
        <begin position="28"/>
        <end position="118"/>
    </location>
</feature>
<dbReference type="InterPro" id="IPR013955">
    <property type="entry name" value="Rep_factor-A_C"/>
</dbReference>
<dbReference type="CDD" id="cd04481">
    <property type="entry name" value="RPA1_DBD_B_like"/>
    <property type="match status" value="1"/>
</dbReference>
<dbReference type="Gene3D" id="2.40.50.140">
    <property type="entry name" value="Nucleic acid-binding proteins"/>
    <property type="match status" value="3"/>
</dbReference>
<accession>A0AAV0FR26</accession>
<protein>
    <recommendedName>
        <fullName evidence="7">DUF223 domain-containing protein</fullName>
    </recommendedName>
</protein>
<gene>
    <name evidence="4" type="ORF">CEPIT_LOCUS13861</name>
    <name evidence="5" type="ORF">CEPIT_LOCUS36501</name>
</gene>
<dbReference type="SUPFAM" id="SSF50249">
    <property type="entry name" value="Nucleic acid-binding proteins"/>
    <property type="match status" value="3"/>
</dbReference>
<dbReference type="InterPro" id="IPR012340">
    <property type="entry name" value="NA-bd_OB-fold"/>
</dbReference>
<evidence type="ECO:0000259" key="2">
    <source>
        <dbReference type="Pfam" id="PF02721"/>
    </source>
</evidence>
<sequence length="525" mass="59916">MDSPDVRNNGANKDVSGRSCEELTKQICFNFLVRVTRKWNALFGEKNRAVKSIEMIFLDEKGTTIQATIPIRLSHRFNTIEEGSIYVVNHLEVKENDGKYRITAHPYRFELTVFTKMQHREQKQHPSFVTRFKFASFADIQKMQNCESPFLIDVIGAYDLGQEFKKQKTQRDAWYTDFHLANVEGQTILCTLYGELVLEVERFLATSFSGPVISIIQACHTNKRYGEKIGVASSWDATKLILNEHIPAIEDFRCRFLNSRQTMKSIGSEATSSCVTLRDDSIDVGFTMPLFDLDSAKEVKGCWFYAEICSILSLKNWAYLGCSTKSCLKKLKYEGASLYCHSCKDVKQTGIWRYMLKLMVKHGQHFAEVVIWDDVSNKLIGKPADDLSDSLNMETLSPSDVHNDVLDLIGRELIFKVGNRKVNTLTNEKEYTIVAFSENADKIKELKDVVQEEVVEVYNSDSDLDLLCDEDTNVESNMTPSSQEIESHHTPESVLSKRHVTDENESDEMEQSSAKKKLKGVKIEM</sequence>
<name>A0AAV0FR26_9ASTE</name>
<dbReference type="Proteomes" id="UP001152523">
    <property type="component" value="Unassembled WGS sequence"/>
</dbReference>
<dbReference type="Pfam" id="PF02721">
    <property type="entry name" value="DUF223"/>
    <property type="match status" value="1"/>
</dbReference>
<feature type="compositionally biased region" description="Basic residues" evidence="1">
    <location>
        <begin position="514"/>
        <end position="525"/>
    </location>
</feature>
<dbReference type="EMBL" id="CAMAPF010001003">
    <property type="protein sequence ID" value="CAH9138042.1"/>
    <property type="molecule type" value="Genomic_DNA"/>
</dbReference>
<dbReference type="EMBL" id="CAMAPF010000088">
    <property type="protein sequence ID" value="CAH9096798.1"/>
    <property type="molecule type" value="Genomic_DNA"/>
</dbReference>
<dbReference type="EMBL" id="CAMAPF010001003">
    <property type="protein sequence ID" value="CAH9138041.1"/>
    <property type="molecule type" value="Genomic_DNA"/>
</dbReference>
<evidence type="ECO:0008006" key="7">
    <source>
        <dbReference type="Google" id="ProtNLM"/>
    </source>
</evidence>
<proteinExistence type="predicted"/>
<feature type="compositionally biased region" description="Polar residues" evidence="1">
    <location>
        <begin position="474"/>
        <end position="484"/>
    </location>
</feature>
<evidence type="ECO:0000259" key="3">
    <source>
        <dbReference type="Pfam" id="PF08646"/>
    </source>
</evidence>
<dbReference type="EMBL" id="CAMAPF010001003">
    <property type="protein sequence ID" value="CAH9138040.1"/>
    <property type="molecule type" value="Genomic_DNA"/>
</dbReference>
<dbReference type="CDD" id="cd04480">
    <property type="entry name" value="RPA1_DBD_A_like"/>
    <property type="match status" value="1"/>
</dbReference>
<dbReference type="InterPro" id="IPR003871">
    <property type="entry name" value="RFA1B/D_OB_1st"/>
</dbReference>
<feature type="region of interest" description="Disordered" evidence="1">
    <location>
        <begin position="473"/>
        <end position="525"/>
    </location>
</feature>
<dbReference type="Pfam" id="PF08646">
    <property type="entry name" value="Rep_fac-A_C"/>
    <property type="match status" value="1"/>
</dbReference>
<comment type="caution">
    <text evidence="5">The sequence shown here is derived from an EMBL/GenBank/DDBJ whole genome shotgun (WGS) entry which is preliminary data.</text>
</comment>
<dbReference type="PANTHER" id="PTHR47165:SF4">
    <property type="entry name" value="OS03G0429900 PROTEIN"/>
    <property type="match status" value="1"/>
</dbReference>
<dbReference type="AlphaFoldDB" id="A0AAV0FR26"/>
<evidence type="ECO:0000313" key="4">
    <source>
        <dbReference type="EMBL" id="CAH9096796.1"/>
    </source>
</evidence>
<dbReference type="EMBL" id="CAMAPF010000088">
    <property type="protein sequence ID" value="CAH9096800.1"/>
    <property type="molecule type" value="Genomic_DNA"/>
</dbReference>
<feature type="domain" description="Replication factor A C-terminal" evidence="3">
    <location>
        <begin position="311"/>
        <end position="429"/>
    </location>
</feature>
<evidence type="ECO:0000256" key="1">
    <source>
        <dbReference type="SAM" id="MobiDB-lite"/>
    </source>
</evidence>
<organism evidence="5 6">
    <name type="scientific">Cuscuta epithymum</name>
    <dbReference type="NCBI Taxonomy" id="186058"/>
    <lineage>
        <taxon>Eukaryota</taxon>
        <taxon>Viridiplantae</taxon>
        <taxon>Streptophyta</taxon>
        <taxon>Embryophyta</taxon>
        <taxon>Tracheophyta</taxon>
        <taxon>Spermatophyta</taxon>
        <taxon>Magnoliopsida</taxon>
        <taxon>eudicotyledons</taxon>
        <taxon>Gunneridae</taxon>
        <taxon>Pentapetalae</taxon>
        <taxon>asterids</taxon>
        <taxon>lamiids</taxon>
        <taxon>Solanales</taxon>
        <taxon>Convolvulaceae</taxon>
        <taxon>Cuscuteae</taxon>
        <taxon>Cuscuta</taxon>
        <taxon>Cuscuta subgen. Cuscuta</taxon>
    </lineage>
</organism>
<evidence type="ECO:0000313" key="6">
    <source>
        <dbReference type="Proteomes" id="UP001152523"/>
    </source>
</evidence>